<gene>
    <name evidence="4" type="ORF">LOTGIDRAFT_108807</name>
</gene>
<dbReference type="Proteomes" id="UP000030746">
    <property type="component" value="Unassembled WGS sequence"/>
</dbReference>
<organism evidence="4 5">
    <name type="scientific">Lottia gigantea</name>
    <name type="common">Giant owl limpet</name>
    <dbReference type="NCBI Taxonomy" id="225164"/>
    <lineage>
        <taxon>Eukaryota</taxon>
        <taxon>Metazoa</taxon>
        <taxon>Spiralia</taxon>
        <taxon>Lophotrochozoa</taxon>
        <taxon>Mollusca</taxon>
        <taxon>Gastropoda</taxon>
        <taxon>Patellogastropoda</taxon>
        <taxon>Lottioidea</taxon>
        <taxon>Lottiidae</taxon>
        <taxon>Lottia</taxon>
    </lineage>
</organism>
<proteinExistence type="predicted"/>
<keyword evidence="5" id="KW-1185">Reference proteome</keyword>
<protein>
    <recommendedName>
        <fullName evidence="3">DDE Tnp4 domain-containing protein</fullName>
    </recommendedName>
</protein>
<keyword evidence="2" id="KW-0479">Metal-binding</keyword>
<dbReference type="GO" id="GO:0046872">
    <property type="term" value="F:metal ion binding"/>
    <property type="evidence" value="ECO:0007669"/>
    <property type="project" value="UniProtKB-KW"/>
</dbReference>
<dbReference type="GeneID" id="20230395"/>
<accession>V3ZP80</accession>
<dbReference type="RefSeq" id="XP_009066450.1">
    <property type="nucleotide sequence ID" value="XM_009068202.1"/>
</dbReference>
<dbReference type="KEGG" id="lgi:LOTGIDRAFT_108807"/>
<name>V3ZP80_LOTGI</name>
<evidence type="ECO:0000313" key="5">
    <source>
        <dbReference type="Proteomes" id="UP000030746"/>
    </source>
</evidence>
<sequence>NYPMCMGAIDGKHISLRTPLNSGSVFFNYKHFFSILLLAAVHANYHFIYVDVGLTGRSGDAGV</sequence>
<dbReference type="OrthoDB" id="6145236at2759"/>
<dbReference type="CTD" id="20230395"/>
<reference evidence="4 5" key="1">
    <citation type="journal article" date="2013" name="Nature">
        <title>Insights into bilaterian evolution from three spiralian genomes.</title>
        <authorList>
            <person name="Simakov O."/>
            <person name="Marletaz F."/>
            <person name="Cho S.J."/>
            <person name="Edsinger-Gonzales E."/>
            <person name="Havlak P."/>
            <person name="Hellsten U."/>
            <person name="Kuo D.H."/>
            <person name="Larsson T."/>
            <person name="Lv J."/>
            <person name="Arendt D."/>
            <person name="Savage R."/>
            <person name="Osoegawa K."/>
            <person name="de Jong P."/>
            <person name="Grimwood J."/>
            <person name="Chapman J.A."/>
            <person name="Shapiro H."/>
            <person name="Aerts A."/>
            <person name="Otillar R.P."/>
            <person name="Terry A.Y."/>
            <person name="Boore J.L."/>
            <person name="Grigoriev I.V."/>
            <person name="Lindberg D.R."/>
            <person name="Seaver E.C."/>
            <person name="Weisblat D.A."/>
            <person name="Putnam N.H."/>
            <person name="Rokhsar D.S."/>
        </authorList>
    </citation>
    <scope>NUCLEOTIDE SEQUENCE [LARGE SCALE GENOMIC DNA]</scope>
</reference>
<dbReference type="EMBL" id="KB203854">
    <property type="protein sequence ID" value="ESO82646.1"/>
    <property type="molecule type" value="Genomic_DNA"/>
</dbReference>
<evidence type="ECO:0000256" key="2">
    <source>
        <dbReference type="ARBA" id="ARBA00022723"/>
    </source>
</evidence>
<feature type="domain" description="DDE Tnp4" evidence="3">
    <location>
        <begin position="9"/>
        <end position="61"/>
    </location>
</feature>
<dbReference type="OMA" id="KTECECK"/>
<dbReference type="STRING" id="225164.V3ZP80"/>
<dbReference type="HOGENOM" id="CLU_170594_1_0_1"/>
<dbReference type="Pfam" id="PF13359">
    <property type="entry name" value="DDE_Tnp_4"/>
    <property type="match status" value="1"/>
</dbReference>
<evidence type="ECO:0000256" key="1">
    <source>
        <dbReference type="ARBA" id="ARBA00001968"/>
    </source>
</evidence>
<evidence type="ECO:0000259" key="3">
    <source>
        <dbReference type="Pfam" id="PF13359"/>
    </source>
</evidence>
<dbReference type="InterPro" id="IPR027806">
    <property type="entry name" value="HARBI1_dom"/>
</dbReference>
<dbReference type="AlphaFoldDB" id="V3ZP80"/>
<comment type="cofactor">
    <cofactor evidence="1">
        <name>a divalent metal cation</name>
        <dbReference type="ChEBI" id="CHEBI:60240"/>
    </cofactor>
</comment>
<evidence type="ECO:0000313" key="4">
    <source>
        <dbReference type="EMBL" id="ESO82646.1"/>
    </source>
</evidence>
<feature type="non-terminal residue" evidence="4">
    <location>
        <position position="1"/>
    </location>
</feature>